<gene>
    <name evidence="1" type="ORF">QAD02_008178</name>
</gene>
<reference evidence="1" key="1">
    <citation type="submission" date="2023-04" db="EMBL/GenBank/DDBJ databases">
        <title>A chromosome-level genome assembly of the parasitoid wasp Eretmocerus hayati.</title>
        <authorList>
            <person name="Zhong Y."/>
            <person name="Liu S."/>
            <person name="Liu Y."/>
        </authorList>
    </citation>
    <scope>NUCLEOTIDE SEQUENCE</scope>
    <source>
        <strain evidence="1">ZJU_SS_LIU_2023</strain>
    </source>
</reference>
<sequence length="303" mass="34487">MKQDDFYDFASLFKNILVNRKKDTDGNISSWNEVRWLRYSKKFGEVMYKNSLSEEEPFKKISFLRKFEPGIVHVIHGVPKTFTLLLGNSREEKKDLESILHLLSPENKKFYLDLPIDEKLNNTDPDIPAHDDEISEEINGIIALSVKKGLEKARASKRCKTLIKRNDGRMNKGNSPMAKETAKDAKKSGKRETSSNRNDAKSDRNNSSTAKKGAKKTKTPAKSPTLMRPDNEEMNEENSPTAKKNTRRSKKSGKYEISSSCHYGEMHGNIPLAAQKGLEKSRISKKCKSLVKLNSTLELHEQR</sequence>
<accession>A0ACC2N617</accession>
<dbReference type="EMBL" id="CM056744">
    <property type="protein sequence ID" value="KAJ8666516.1"/>
    <property type="molecule type" value="Genomic_DNA"/>
</dbReference>
<comment type="caution">
    <text evidence="1">The sequence shown here is derived from an EMBL/GenBank/DDBJ whole genome shotgun (WGS) entry which is preliminary data.</text>
</comment>
<name>A0ACC2N617_9HYME</name>
<evidence type="ECO:0000313" key="2">
    <source>
        <dbReference type="Proteomes" id="UP001239111"/>
    </source>
</evidence>
<keyword evidence="2" id="KW-1185">Reference proteome</keyword>
<dbReference type="Proteomes" id="UP001239111">
    <property type="component" value="Chromosome 4"/>
</dbReference>
<protein>
    <submittedName>
        <fullName evidence="1">Uncharacterized protein</fullName>
    </submittedName>
</protein>
<evidence type="ECO:0000313" key="1">
    <source>
        <dbReference type="EMBL" id="KAJ8666516.1"/>
    </source>
</evidence>
<organism evidence="1 2">
    <name type="scientific">Eretmocerus hayati</name>
    <dbReference type="NCBI Taxonomy" id="131215"/>
    <lineage>
        <taxon>Eukaryota</taxon>
        <taxon>Metazoa</taxon>
        <taxon>Ecdysozoa</taxon>
        <taxon>Arthropoda</taxon>
        <taxon>Hexapoda</taxon>
        <taxon>Insecta</taxon>
        <taxon>Pterygota</taxon>
        <taxon>Neoptera</taxon>
        <taxon>Endopterygota</taxon>
        <taxon>Hymenoptera</taxon>
        <taxon>Apocrita</taxon>
        <taxon>Proctotrupomorpha</taxon>
        <taxon>Chalcidoidea</taxon>
        <taxon>Aphelinidae</taxon>
        <taxon>Aphelininae</taxon>
        <taxon>Eretmocerus</taxon>
    </lineage>
</organism>
<proteinExistence type="predicted"/>